<comment type="cofactor">
    <cofactor evidence="18">
        <name>Co(2+)</name>
        <dbReference type="ChEBI" id="CHEBI:48828"/>
    </cofactor>
    <cofactor evidence="18">
        <name>Zn(2+)</name>
        <dbReference type="ChEBI" id="CHEBI:29105"/>
    </cofactor>
    <text evidence="18">Binds 1 divalent metal cation per subunit. Can use either Co(2+) or Zn(2+).</text>
</comment>
<sequence length="355" mass="38602">MIQVTLPDKQYRIEIQAGLRHAIGEQVAKVWSKRKVLLISDEHVASYYFDVTAQNLALNGFEVVSAVLPAGEQTKSLEAVNYLVGVMAENGFTRQDGVIALGGGVIGDTAGFVASVYMRGIAFIQVATSLTAQVDSSVGGKNAINMDDVKNIMGTFYQPDLVIIDPEYLDTLDDRDLIEGYAEVVKTSALAGGEFWQWTGRMKTVADVRANAQWLIEQSVQYKADIVMADEKEGGIRKVLNFGHTFGHAIELMAHGELRHGEAVAVGMVTISDRFERDGNTESGLTDALVERLAPVGLPVFSPLIGQDDFYDHLKNDKKNQSGTLQLVALAAPGEPVIVKKELAAMKEFVEGNPE</sequence>
<feature type="binding site" evidence="18">
    <location>
        <begin position="128"/>
        <end position="129"/>
    </location>
    <ligand>
        <name>NAD(+)</name>
        <dbReference type="ChEBI" id="CHEBI:57540"/>
    </ligand>
</feature>
<feature type="domain" description="3-dehydroquinate synthase C-terminal" evidence="20">
    <location>
        <begin position="180"/>
        <end position="320"/>
    </location>
</feature>
<organism evidence="22 23">
    <name type="scientific">Weissella confusa</name>
    <name type="common">Lactobacillus confusus</name>
    <dbReference type="NCBI Taxonomy" id="1583"/>
    <lineage>
        <taxon>Bacteria</taxon>
        <taxon>Bacillati</taxon>
        <taxon>Bacillota</taxon>
        <taxon>Bacilli</taxon>
        <taxon>Lactobacillales</taxon>
        <taxon>Lactobacillaceae</taxon>
        <taxon>Weissella</taxon>
    </lineage>
</organism>
<comment type="cofactor">
    <cofactor evidence="2 18">
        <name>NAD(+)</name>
        <dbReference type="ChEBI" id="CHEBI:57540"/>
    </cofactor>
</comment>
<evidence type="ECO:0000256" key="7">
    <source>
        <dbReference type="ARBA" id="ARBA00013031"/>
    </source>
</evidence>
<dbReference type="GO" id="GO:0003856">
    <property type="term" value="F:3-dehydroquinate synthase activity"/>
    <property type="evidence" value="ECO:0007669"/>
    <property type="project" value="UniProtKB-UniRule"/>
</dbReference>
<dbReference type="PIRSF" id="PIRSF001455">
    <property type="entry name" value="DHQ_synth"/>
    <property type="match status" value="1"/>
</dbReference>
<evidence type="ECO:0000313" key="22">
    <source>
        <dbReference type="EMBL" id="MBJ7638749.1"/>
    </source>
</evidence>
<keyword evidence="15 18" id="KW-0057">Aromatic amino acid biosynthesis</keyword>
<feature type="binding site" evidence="18">
    <location>
        <position position="260"/>
    </location>
    <ligand>
        <name>Zn(2+)</name>
        <dbReference type="ChEBI" id="CHEBI:29105"/>
    </ligand>
</feature>
<proteinExistence type="inferred from homology"/>
<feature type="binding site" evidence="18">
    <location>
        <position position="244"/>
    </location>
    <ligand>
        <name>Zn(2+)</name>
        <dbReference type="ChEBI" id="CHEBI:29105"/>
    </ligand>
</feature>
<comment type="cofactor">
    <cofactor evidence="3">
        <name>Zn(2+)</name>
        <dbReference type="ChEBI" id="CHEBI:29105"/>
    </cofactor>
</comment>
<comment type="pathway">
    <text evidence="5 18">Metabolic intermediate biosynthesis; chorismate biosynthesis; chorismate from D-erythrose 4-phosphate and phosphoenolpyruvate: step 2/7.</text>
</comment>
<keyword evidence="11 18" id="KW-0479">Metal-binding</keyword>
<feature type="binding site" evidence="18">
    <location>
        <position position="150"/>
    </location>
    <ligand>
        <name>NAD(+)</name>
        <dbReference type="ChEBI" id="CHEBI:57540"/>
    </ligand>
</feature>
<evidence type="ECO:0000256" key="5">
    <source>
        <dbReference type="ARBA" id="ARBA00004661"/>
    </source>
</evidence>
<dbReference type="GO" id="GO:0009423">
    <property type="term" value="P:chorismate biosynthetic process"/>
    <property type="evidence" value="ECO:0007669"/>
    <property type="project" value="UniProtKB-UniRule"/>
</dbReference>
<evidence type="ECO:0000256" key="4">
    <source>
        <dbReference type="ARBA" id="ARBA00004496"/>
    </source>
</evidence>
<comment type="catalytic activity">
    <reaction evidence="1 18">
        <text>7-phospho-2-dehydro-3-deoxy-D-arabino-heptonate = 3-dehydroquinate + phosphate</text>
        <dbReference type="Rhea" id="RHEA:21968"/>
        <dbReference type="ChEBI" id="CHEBI:32364"/>
        <dbReference type="ChEBI" id="CHEBI:43474"/>
        <dbReference type="ChEBI" id="CHEBI:58394"/>
        <dbReference type="EC" id="4.2.3.4"/>
    </reaction>
</comment>
<feature type="binding site" evidence="18">
    <location>
        <position position="141"/>
    </location>
    <ligand>
        <name>NAD(+)</name>
        <dbReference type="ChEBI" id="CHEBI:57540"/>
    </ligand>
</feature>
<evidence type="ECO:0000256" key="16">
    <source>
        <dbReference type="ARBA" id="ARBA00023239"/>
    </source>
</evidence>
<dbReference type="RefSeq" id="WP_135411344.1">
    <property type="nucleotide sequence ID" value="NZ_JAAOCJ010000008.1"/>
</dbReference>
<dbReference type="Proteomes" id="UP000808038">
    <property type="component" value="Unassembled WGS sequence"/>
</dbReference>
<feature type="binding site" evidence="18">
    <location>
        <begin position="104"/>
        <end position="108"/>
    </location>
    <ligand>
        <name>NAD(+)</name>
        <dbReference type="ChEBI" id="CHEBI:57540"/>
    </ligand>
</feature>
<keyword evidence="9 18" id="KW-0963">Cytoplasm</keyword>
<dbReference type="GO" id="GO:0009073">
    <property type="term" value="P:aromatic amino acid family biosynthetic process"/>
    <property type="evidence" value="ECO:0007669"/>
    <property type="project" value="UniProtKB-KW"/>
</dbReference>
<keyword evidence="13 18" id="KW-0862">Zinc</keyword>
<keyword evidence="16 18" id="KW-0456">Lyase</keyword>
<evidence type="ECO:0000256" key="14">
    <source>
        <dbReference type="ARBA" id="ARBA00023027"/>
    </source>
</evidence>
<dbReference type="GO" id="GO:0046872">
    <property type="term" value="F:metal ion binding"/>
    <property type="evidence" value="ECO:0007669"/>
    <property type="project" value="UniProtKB-KW"/>
</dbReference>
<protein>
    <recommendedName>
        <fullName evidence="8 18">3-dehydroquinate synthase</fullName>
        <shortName evidence="18">DHQS</shortName>
        <ecNumber evidence="7 18">4.2.3.4</ecNumber>
    </recommendedName>
</protein>
<feature type="domain" description="3-dehydroquinate synthase N-terminal" evidence="19">
    <location>
        <begin position="67"/>
        <end position="178"/>
    </location>
</feature>
<gene>
    <name evidence="18 22" type="primary">aroB</name>
    <name evidence="22" type="ORF">HAU20_05015</name>
    <name evidence="21" type="ORF">HAU43_07195</name>
</gene>
<dbReference type="EC" id="4.2.3.4" evidence="7 18"/>
<evidence type="ECO:0000259" key="20">
    <source>
        <dbReference type="Pfam" id="PF24621"/>
    </source>
</evidence>
<dbReference type="Gene3D" id="3.40.50.1970">
    <property type="match status" value="1"/>
</dbReference>
<evidence type="ECO:0000256" key="1">
    <source>
        <dbReference type="ARBA" id="ARBA00001393"/>
    </source>
</evidence>
<dbReference type="NCBIfam" id="TIGR01357">
    <property type="entry name" value="aroB"/>
    <property type="match status" value="1"/>
</dbReference>
<dbReference type="Gene3D" id="1.20.1090.10">
    <property type="entry name" value="Dehydroquinate synthase-like - alpha domain"/>
    <property type="match status" value="1"/>
</dbReference>
<evidence type="ECO:0000256" key="17">
    <source>
        <dbReference type="ARBA" id="ARBA00023285"/>
    </source>
</evidence>
<dbReference type="GO" id="GO:0005737">
    <property type="term" value="C:cytoplasm"/>
    <property type="evidence" value="ECO:0007669"/>
    <property type="project" value="UniProtKB-SubCell"/>
</dbReference>
<dbReference type="EMBL" id="JAAOCP010000005">
    <property type="protein sequence ID" value="MBJ7638749.1"/>
    <property type="molecule type" value="Genomic_DNA"/>
</dbReference>
<evidence type="ECO:0000313" key="23">
    <source>
        <dbReference type="Proteomes" id="UP000728106"/>
    </source>
</evidence>
<dbReference type="AlphaFoldDB" id="A0A4Z0RLI1"/>
<dbReference type="SUPFAM" id="SSF56796">
    <property type="entry name" value="Dehydroquinate synthase-like"/>
    <property type="match status" value="1"/>
</dbReference>
<evidence type="ECO:0000259" key="19">
    <source>
        <dbReference type="Pfam" id="PF01761"/>
    </source>
</evidence>
<evidence type="ECO:0000256" key="3">
    <source>
        <dbReference type="ARBA" id="ARBA00001947"/>
    </source>
</evidence>
<evidence type="ECO:0000256" key="8">
    <source>
        <dbReference type="ARBA" id="ARBA00017684"/>
    </source>
</evidence>
<comment type="caution">
    <text evidence="18">Lacks conserved residue(s) required for the propagation of feature annotation.</text>
</comment>
<dbReference type="GO" id="GO:0008652">
    <property type="term" value="P:amino acid biosynthetic process"/>
    <property type="evidence" value="ECO:0007669"/>
    <property type="project" value="UniProtKB-KW"/>
</dbReference>
<keyword evidence="17 18" id="KW-0170">Cobalt</keyword>
<evidence type="ECO:0000256" key="15">
    <source>
        <dbReference type="ARBA" id="ARBA00023141"/>
    </source>
</evidence>
<dbReference type="CDD" id="cd08195">
    <property type="entry name" value="DHQS"/>
    <property type="match status" value="1"/>
</dbReference>
<keyword evidence="23" id="KW-1185">Reference proteome</keyword>
<evidence type="ECO:0000256" key="18">
    <source>
        <dbReference type="HAMAP-Rule" id="MF_00110"/>
    </source>
</evidence>
<name>A0A4Z0RLI1_WEICO</name>
<dbReference type="InterPro" id="IPR030960">
    <property type="entry name" value="DHQS/DOIS_N"/>
</dbReference>
<dbReference type="Pfam" id="PF01761">
    <property type="entry name" value="DHQ_synthase"/>
    <property type="match status" value="1"/>
</dbReference>
<dbReference type="InterPro" id="IPR016037">
    <property type="entry name" value="DHQ_synth_AroB"/>
</dbReference>
<reference evidence="22" key="1">
    <citation type="submission" date="2020-02" db="EMBL/GenBank/DDBJ databases">
        <authorList>
            <person name="Fontana A."/>
            <person name="Patrone V."/>
            <person name="Morelli L."/>
        </authorList>
    </citation>
    <scope>NUCLEOTIDE SEQUENCE</scope>
    <source>
        <strain evidence="21">CCUG 30943</strain>
        <strain evidence="22">CCUG 43002</strain>
    </source>
</reference>
<keyword evidence="14 18" id="KW-0520">NAD</keyword>
<reference evidence="22 23" key="2">
    <citation type="journal article" date="2021" name="Int. J. Food Microbiol.">
        <title>Safety demonstration of a microbial species for use in the food chain: Weissella confusa.</title>
        <authorList>
            <person name="Bourdichon F."/>
            <person name="Patrone V."/>
            <person name="Fontana A."/>
            <person name="Milani G."/>
            <person name="Morelli L."/>
        </authorList>
    </citation>
    <scope>NUCLEOTIDE SEQUENCE [LARGE SCALE GENOMIC DNA]</scope>
    <source>
        <strain evidence="21">CCUG 30943</strain>
        <strain evidence="22 23">CCUG 43002</strain>
    </source>
</reference>
<evidence type="ECO:0000256" key="6">
    <source>
        <dbReference type="ARBA" id="ARBA00005412"/>
    </source>
</evidence>
<comment type="caution">
    <text evidence="22">The sequence shown here is derived from an EMBL/GenBank/DDBJ whole genome shotgun (WGS) entry which is preliminary data.</text>
</comment>
<evidence type="ECO:0000256" key="9">
    <source>
        <dbReference type="ARBA" id="ARBA00022490"/>
    </source>
</evidence>
<dbReference type="Proteomes" id="UP000728106">
    <property type="component" value="Unassembled WGS sequence"/>
</dbReference>
<dbReference type="PANTHER" id="PTHR43622:SF7">
    <property type="entry name" value="3-DEHYDROQUINATE SYNTHASE, CHLOROPLASTIC"/>
    <property type="match status" value="1"/>
</dbReference>
<dbReference type="HAMAP" id="MF_00110">
    <property type="entry name" value="DHQ_synthase"/>
    <property type="match status" value="1"/>
</dbReference>
<evidence type="ECO:0000256" key="10">
    <source>
        <dbReference type="ARBA" id="ARBA00022605"/>
    </source>
</evidence>
<dbReference type="InterPro" id="IPR056179">
    <property type="entry name" value="DHQS_C"/>
</dbReference>
<keyword evidence="12 18" id="KW-0547">Nucleotide-binding</keyword>
<dbReference type="FunFam" id="3.40.50.1970:FF:000007">
    <property type="entry name" value="Pentafunctional AROM polypeptide"/>
    <property type="match status" value="1"/>
</dbReference>
<dbReference type="EMBL" id="JAAOCX010000008">
    <property type="protein sequence ID" value="MBJ7632869.1"/>
    <property type="molecule type" value="Genomic_DNA"/>
</dbReference>
<accession>A0A4Z0RLI1</accession>
<evidence type="ECO:0000256" key="2">
    <source>
        <dbReference type="ARBA" id="ARBA00001911"/>
    </source>
</evidence>
<feature type="binding site" evidence="18">
    <location>
        <position position="183"/>
    </location>
    <ligand>
        <name>Zn(2+)</name>
        <dbReference type="ChEBI" id="CHEBI:29105"/>
    </ligand>
</feature>
<dbReference type="InterPro" id="IPR030963">
    <property type="entry name" value="DHQ_synth_fam"/>
</dbReference>
<evidence type="ECO:0000256" key="12">
    <source>
        <dbReference type="ARBA" id="ARBA00022741"/>
    </source>
</evidence>
<evidence type="ECO:0000256" key="11">
    <source>
        <dbReference type="ARBA" id="ARBA00022723"/>
    </source>
</evidence>
<comment type="subcellular location">
    <subcellularLocation>
        <location evidence="4 18">Cytoplasm</location>
    </subcellularLocation>
</comment>
<dbReference type="Pfam" id="PF24621">
    <property type="entry name" value="DHQS_C"/>
    <property type="match status" value="1"/>
</dbReference>
<comment type="similarity">
    <text evidence="6 18">Belongs to the sugar phosphate cyclases superfamily. Dehydroquinate synthase family.</text>
</comment>
<evidence type="ECO:0000256" key="13">
    <source>
        <dbReference type="ARBA" id="ARBA00022833"/>
    </source>
</evidence>
<dbReference type="GO" id="GO:0000166">
    <property type="term" value="F:nucleotide binding"/>
    <property type="evidence" value="ECO:0007669"/>
    <property type="project" value="UniProtKB-KW"/>
</dbReference>
<keyword evidence="10 18" id="KW-0028">Amino-acid biosynthesis</keyword>
<dbReference type="InterPro" id="IPR050071">
    <property type="entry name" value="Dehydroquinate_synthase"/>
</dbReference>
<comment type="function">
    <text evidence="18">Catalyzes the conversion of 3-deoxy-D-arabino-heptulosonate 7-phosphate (DAHP) to dehydroquinate (DHQ).</text>
</comment>
<dbReference type="PANTHER" id="PTHR43622">
    <property type="entry name" value="3-DEHYDROQUINATE SYNTHASE"/>
    <property type="match status" value="1"/>
</dbReference>
<evidence type="ECO:0000313" key="21">
    <source>
        <dbReference type="EMBL" id="MBJ7632869.1"/>
    </source>
</evidence>